<dbReference type="Proteomes" id="UP000077349">
    <property type="component" value="Unassembled WGS sequence"/>
</dbReference>
<dbReference type="Gene3D" id="2.60.200.20">
    <property type="match status" value="1"/>
</dbReference>
<protein>
    <recommendedName>
        <fullName evidence="2">YscD/Y4YQ C-terminal domain-containing protein</fullName>
    </recommendedName>
</protein>
<dbReference type="InterPro" id="IPR057770">
    <property type="entry name" value="YscD/Y4YQ_C"/>
</dbReference>
<evidence type="ECO:0000256" key="1">
    <source>
        <dbReference type="SAM" id="Phobius"/>
    </source>
</evidence>
<keyword evidence="1" id="KW-1133">Transmembrane helix</keyword>
<comment type="caution">
    <text evidence="3">The sequence shown here is derived from an EMBL/GenBank/DDBJ whole genome shotgun (WGS) entry which is preliminary data.</text>
</comment>
<reference evidence="3 4" key="1">
    <citation type="submission" date="2016-03" db="EMBL/GenBank/DDBJ databases">
        <title>Draft genome sequence of Acetobacter malorum CECT 7742, a strain isolated from strawberry vinegar.</title>
        <authorList>
            <person name="Sainz F."/>
            <person name="Mas A."/>
            <person name="Torija M.J."/>
        </authorList>
    </citation>
    <scope>NUCLEOTIDE SEQUENCE [LARGE SCALE GENOMIC DNA]</scope>
    <source>
        <strain evidence="3 4">CECT 7742</strain>
    </source>
</reference>
<proteinExistence type="predicted"/>
<evidence type="ECO:0000259" key="2">
    <source>
        <dbReference type="Pfam" id="PF23893"/>
    </source>
</evidence>
<dbReference type="PATRIC" id="fig|178901.16.peg.3489"/>
<keyword evidence="1" id="KW-0812">Transmembrane</keyword>
<organism evidence="3 4">
    <name type="scientific">Acetobacter malorum</name>
    <dbReference type="NCBI Taxonomy" id="178901"/>
    <lineage>
        <taxon>Bacteria</taxon>
        <taxon>Pseudomonadati</taxon>
        <taxon>Pseudomonadota</taxon>
        <taxon>Alphaproteobacteria</taxon>
        <taxon>Acetobacterales</taxon>
        <taxon>Acetobacteraceae</taxon>
        <taxon>Acetobacter</taxon>
    </lineage>
</organism>
<sequence>MNFRPEEADTSGPLLIIENGPQAGCSLAVQTGDFFVGKSLNNDAVIADQNLSDTHFVIRITATGVKLTAQGGNIHLASGHILQQNTSKKFYKTIRFCCGSTRFKLVVPTKTRLHAAWYGGSILLFLILAGILSIYVRHMHHSAVSKLPPFAATTSPTHTSNAMLAALEDKLLTEHLNNIIISRGADGALIATGAEQAEQKDIWAAVKLWFDTTYGTETVLLDRVSFLHATTHSPLQIAGVALGNTPYVLDTAGRRLPCGSTVEDGWIIDHILTDRILLHRGAEHLTVRF</sequence>
<accession>A0A177G5C3</accession>
<gene>
    <name evidence="3" type="ORF">Amal_03269</name>
</gene>
<dbReference type="Pfam" id="PF23893">
    <property type="entry name" value="Y4YQ_C"/>
    <property type="match status" value="1"/>
</dbReference>
<feature type="domain" description="YscD/Y4YQ C-terminal" evidence="2">
    <location>
        <begin position="235"/>
        <end position="287"/>
    </location>
</feature>
<evidence type="ECO:0000313" key="3">
    <source>
        <dbReference type="EMBL" id="OAG75540.1"/>
    </source>
</evidence>
<feature type="transmembrane region" description="Helical" evidence="1">
    <location>
        <begin position="115"/>
        <end position="136"/>
    </location>
</feature>
<dbReference type="InterPro" id="IPR008984">
    <property type="entry name" value="SMAD_FHA_dom_sf"/>
</dbReference>
<dbReference type="EMBL" id="LVHD01000038">
    <property type="protein sequence ID" value="OAG75540.1"/>
    <property type="molecule type" value="Genomic_DNA"/>
</dbReference>
<dbReference type="SUPFAM" id="SSF49879">
    <property type="entry name" value="SMAD/FHA domain"/>
    <property type="match status" value="1"/>
</dbReference>
<dbReference type="AlphaFoldDB" id="A0A177G5C3"/>
<evidence type="ECO:0000313" key="4">
    <source>
        <dbReference type="Proteomes" id="UP000077349"/>
    </source>
</evidence>
<name>A0A177G5C3_9PROT</name>
<keyword evidence="1" id="KW-0472">Membrane</keyword>